<keyword evidence="3 5" id="KW-0238">DNA-binding</keyword>
<proteinExistence type="predicted"/>
<dbReference type="PRINTS" id="PR00455">
    <property type="entry name" value="HTHTETR"/>
</dbReference>
<keyword evidence="1" id="KW-0678">Repressor</keyword>
<keyword evidence="2" id="KW-0805">Transcription regulation</keyword>
<evidence type="ECO:0000313" key="8">
    <source>
        <dbReference type="Proteomes" id="UP001596137"/>
    </source>
</evidence>
<keyword evidence="4" id="KW-0804">Transcription</keyword>
<dbReference type="Proteomes" id="UP001596137">
    <property type="component" value="Unassembled WGS sequence"/>
</dbReference>
<dbReference type="PROSITE" id="PS50977">
    <property type="entry name" value="HTH_TETR_2"/>
    <property type="match status" value="1"/>
</dbReference>
<organism evidence="7 8">
    <name type="scientific">Sphaerisporangium aureirubrum</name>
    <dbReference type="NCBI Taxonomy" id="1544736"/>
    <lineage>
        <taxon>Bacteria</taxon>
        <taxon>Bacillati</taxon>
        <taxon>Actinomycetota</taxon>
        <taxon>Actinomycetes</taxon>
        <taxon>Streptosporangiales</taxon>
        <taxon>Streptosporangiaceae</taxon>
        <taxon>Sphaerisporangium</taxon>
    </lineage>
</organism>
<dbReference type="Gene3D" id="1.10.357.10">
    <property type="entry name" value="Tetracycline Repressor, domain 2"/>
    <property type="match status" value="1"/>
</dbReference>
<protein>
    <submittedName>
        <fullName evidence="7">TetR family transcriptional regulator</fullName>
    </submittedName>
</protein>
<evidence type="ECO:0000256" key="3">
    <source>
        <dbReference type="ARBA" id="ARBA00023125"/>
    </source>
</evidence>
<dbReference type="SUPFAM" id="SSF46689">
    <property type="entry name" value="Homeodomain-like"/>
    <property type="match status" value="1"/>
</dbReference>
<dbReference type="RefSeq" id="WP_380761476.1">
    <property type="nucleotide sequence ID" value="NZ_JBHSRF010000084.1"/>
</dbReference>
<evidence type="ECO:0000313" key="7">
    <source>
        <dbReference type="EMBL" id="MFC6086363.1"/>
    </source>
</evidence>
<dbReference type="Pfam" id="PF00440">
    <property type="entry name" value="TetR_N"/>
    <property type="match status" value="1"/>
</dbReference>
<dbReference type="SUPFAM" id="SSF48498">
    <property type="entry name" value="Tetracyclin repressor-like, C-terminal domain"/>
    <property type="match status" value="1"/>
</dbReference>
<evidence type="ECO:0000256" key="5">
    <source>
        <dbReference type="PROSITE-ProRule" id="PRU00335"/>
    </source>
</evidence>
<feature type="domain" description="HTH tetR-type" evidence="6">
    <location>
        <begin position="5"/>
        <end position="65"/>
    </location>
</feature>
<accession>A0ABW1NTP0</accession>
<dbReference type="InterPro" id="IPR009057">
    <property type="entry name" value="Homeodomain-like_sf"/>
</dbReference>
<comment type="caution">
    <text evidence="7">The sequence shown here is derived from an EMBL/GenBank/DDBJ whole genome shotgun (WGS) entry which is preliminary data.</text>
</comment>
<evidence type="ECO:0000256" key="4">
    <source>
        <dbReference type="ARBA" id="ARBA00023163"/>
    </source>
</evidence>
<dbReference type="PANTHER" id="PTHR30055:SF151">
    <property type="entry name" value="TRANSCRIPTIONAL REGULATORY PROTEIN"/>
    <property type="match status" value="1"/>
</dbReference>
<keyword evidence="8" id="KW-1185">Reference proteome</keyword>
<dbReference type="InterPro" id="IPR036271">
    <property type="entry name" value="Tet_transcr_reg_TetR-rel_C_sf"/>
</dbReference>
<evidence type="ECO:0000256" key="1">
    <source>
        <dbReference type="ARBA" id="ARBA00022491"/>
    </source>
</evidence>
<name>A0ABW1NTP0_9ACTN</name>
<evidence type="ECO:0000256" key="2">
    <source>
        <dbReference type="ARBA" id="ARBA00023015"/>
    </source>
</evidence>
<dbReference type="PRINTS" id="PR00400">
    <property type="entry name" value="TETREPRESSOR"/>
</dbReference>
<dbReference type="EMBL" id="JBHSRF010000084">
    <property type="protein sequence ID" value="MFC6086363.1"/>
    <property type="molecule type" value="Genomic_DNA"/>
</dbReference>
<reference evidence="8" key="1">
    <citation type="journal article" date="2019" name="Int. J. Syst. Evol. Microbiol.">
        <title>The Global Catalogue of Microorganisms (GCM) 10K type strain sequencing project: providing services to taxonomists for standard genome sequencing and annotation.</title>
        <authorList>
            <consortium name="The Broad Institute Genomics Platform"/>
            <consortium name="The Broad Institute Genome Sequencing Center for Infectious Disease"/>
            <person name="Wu L."/>
            <person name="Ma J."/>
        </authorList>
    </citation>
    <scope>NUCLEOTIDE SEQUENCE [LARGE SCALE GENOMIC DNA]</scope>
    <source>
        <strain evidence="8">JCM 30346</strain>
    </source>
</reference>
<dbReference type="InterPro" id="IPR004111">
    <property type="entry name" value="Repressor_TetR_C"/>
</dbReference>
<dbReference type="InterPro" id="IPR050109">
    <property type="entry name" value="HTH-type_TetR-like_transc_reg"/>
</dbReference>
<dbReference type="InterPro" id="IPR003012">
    <property type="entry name" value="Tet_transcr_reg_TetR"/>
</dbReference>
<evidence type="ECO:0000259" key="6">
    <source>
        <dbReference type="PROSITE" id="PS50977"/>
    </source>
</evidence>
<dbReference type="PANTHER" id="PTHR30055">
    <property type="entry name" value="HTH-TYPE TRANSCRIPTIONAL REGULATOR RUTR"/>
    <property type="match status" value="1"/>
</dbReference>
<feature type="DNA-binding region" description="H-T-H motif" evidence="5">
    <location>
        <begin position="28"/>
        <end position="47"/>
    </location>
</feature>
<dbReference type="InterPro" id="IPR001647">
    <property type="entry name" value="HTH_TetR"/>
</dbReference>
<dbReference type="Pfam" id="PF02909">
    <property type="entry name" value="TetR_C_1"/>
    <property type="match status" value="1"/>
</dbReference>
<gene>
    <name evidence="7" type="ORF">ACFP1K_34695</name>
</gene>
<sequence length="223" mass="24488">MAADKLTRDTVIDQAMALADEEGVDAVTIRRLAARLGVTPMALYWHFKNKDELMAALAEHVLGGVTAGVSPDDPWRDRLRVLVEAVVHAMREHRSLPDILTAVVDKHSVDSFNRATEAALDVLTTAGFTISESFYISSYLLNGTIGLVKGRPDCPKGPERDEAERRRQHALRLEALPRGRFPHVVEYGTIAAGPVDVEHYFSFGIDVMLSGVEAMAAGREKPE</sequence>